<keyword evidence="5 7" id="KW-1133">Transmembrane helix</keyword>
<keyword evidence="2" id="KW-0813">Transport</keyword>
<feature type="transmembrane region" description="Helical" evidence="7">
    <location>
        <begin position="285"/>
        <end position="302"/>
    </location>
</feature>
<feature type="transmembrane region" description="Helical" evidence="7">
    <location>
        <begin position="12"/>
        <end position="36"/>
    </location>
</feature>
<feature type="transmembrane region" description="Helical" evidence="7">
    <location>
        <begin position="255"/>
        <end position="273"/>
    </location>
</feature>
<gene>
    <name evidence="9" type="ORF">NJT12_22425</name>
</gene>
<keyword evidence="4 7" id="KW-0812">Transmembrane</keyword>
<evidence type="ECO:0000256" key="6">
    <source>
        <dbReference type="ARBA" id="ARBA00023136"/>
    </source>
</evidence>
<evidence type="ECO:0000259" key="8">
    <source>
        <dbReference type="PROSITE" id="PS50850"/>
    </source>
</evidence>
<feature type="domain" description="Major facilitator superfamily (MFS) profile" evidence="8">
    <location>
        <begin position="216"/>
        <end position="410"/>
    </location>
</feature>
<protein>
    <submittedName>
        <fullName evidence="9">MFS transporter</fullName>
    </submittedName>
</protein>
<evidence type="ECO:0000256" key="7">
    <source>
        <dbReference type="SAM" id="Phobius"/>
    </source>
</evidence>
<dbReference type="PANTHER" id="PTHR23513:SF11">
    <property type="entry name" value="STAPHYLOFERRIN A TRANSPORTER"/>
    <property type="match status" value="1"/>
</dbReference>
<dbReference type="Gene3D" id="1.20.1250.20">
    <property type="entry name" value="MFS general substrate transporter like domains"/>
    <property type="match status" value="1"/>
</dbReference>
<evidence type="ECO:0000256" key="3">
    <source>
        <dbReference type="ARBA" id="ARBA00022475"/>
    </source>
</evidence>
<comment type="caution">
    <text evidence="9">The sequence shown here is derived from an EMBL/GenBank/DDBJ whole genome shotgun (WGS) entry which is preliminary data.</text>
</comment>
<name>A0ABT4WIU4_9FLAO</name>
<dbReference type="InterPro" id="IPR020846">
    <property type="entry name" value="MFS_dom"/>
</dbReference>
<reference evidence="9 10" key="1">
    <citation type="journal article" date="2023" name="Chemosphere">
        <title>Whole genome analysis of Flavobacterium aziz-sancarii sp. nov., isolated from Ardley Island (Antarctica), revealed a rich resistome and bioremediation potential.</title>
        <authorList>
            <person name="Otur C."/>
            <person name="Okay S."/>
            <person name="Kurt-Kizildogan A."/>
        </authorList>
    </citation>
    <scope>NUCLEOTIDE SEQUENCE [LARGE SCALE GENOMIC DNA]</scope>
    <source>
        <strain evidence="9 10">AC</strain>
    </source>
</reference>
<feature type="transmembrane region" description="Helical" evidence="7">
    <location>
        <begin position="375"/>
        <end position="392"/>
    </location>
</feature>
<dbReference type="SUPFAM" id="SSF103473">
    <property type="entry name" value="MFS general substrate transporter"/>
    <property type="match status" value="1"/>
</dbReference>
<dbReference type="RefSeq" id="WP_271338358.1">
    <property type="nucleotide sequence ID" value="NZ_JAMZNK010000060.1"/>
</dbReference>
<dbReference type="Proteomes" id="UP001212170">
    <property type="component" value="Unassembled WGS sequence"/>
</dbReference>
<feature type="transmembrane region" description="Helical" evidence="7">
    <location>
        <begin position="42"/>
        <end position="63"/>
    </location>
</feature>
<feature type="transmembrane region" description="Helical" evidence="7">
    <location>
        <begin position="343"/>
        <end position="369"/>
    </location>
</feature>
<keyword evidence="6 7" id="KW-0472">Membrane</keyword>
<keyword evidence="10" id="KW-1185">Reference proteome</keyword>
<evidence type="ECO:0000256" key="5">
    <source>
        <dbReference type="ARBA" id="ARBA00022989"/>
    </source>
</evidence>
<dbReference type="CDD" id="cd06173">
    <property type="entry name" value="MFS_MefA_like"/>
    <property type="match status" value="1"/>
</dbReference>
<dbReference type="PROSITE" id="PS50850">
    <property type="entry name" value="MFS"/>
    <property type="match status" value="1"/>
</dbReference>
<dbReference type="PANTHER" id="PTHR23513">
    <property type="entry name" value="INTEGRAL MEMBRANE EFFLUX PROTEIN-RELATED"/>
    <property type="match status" value="1"/>
</dbReference>
<feature type="transmembrane region" description="Helical" evidence="7">
    <location>
        <begin position="223"/>
        <end position="243"/>
    </location>
</feature>
<evidence type="ECO:0000313" key="9">
    <source>
        <dbReference type="EMBL" id="MDA6072386.1"/>
    </source>
</evidence>
<keyword evidence="3" id="KW-1003">Cell membrane</keyword>
<proteinExistence type="predicted"/>
<evidence type="ECO:0000256" key="4">
    <source>
        <dbReference type="ARBA" id="ARBA00022692"/>
    </source>
</evidence>
<dbReference type="InterPro" id="IPR036259">
    <property type="entry name" value="MFS_trans_sf"/>
</dbReference>
<evidence type="ECO:0000256" key="2">
    <source>
        <dbReference type="ARBA" id="ARBA00022448"/>
    </source>
</evidence>
<evidence type="ECO:0000313" key="10">
    <source>
        <dbReference type="Proteomes" id="UP001212170"/>
    </source>
</evidence>
<feature type="transmembrane region" description="Helical" evidence="7">
    <location>
        <begin position="308"/>
        <end position="331"/>
    </location>
</feature>
<evidence type="ECO:0000256" key="1">
    <source>
        <dbReference type="ARBA" id="ARBA00004651"/>
    </source>
</evidence>
<comment type="subcellular location">
    <subcellularLocation>
        <location evidence="1">Cell membrane</location>
        <topology evidence="1">Multi-pass membrane protein</topology>
    </subcellularLocation>
</comment>
<dbReference type="InterPro" id="IPR010290">
    <property type="entry name" value="TM_effector"/>
</dbReference>
<organism evidence="9 10">
    <name type="scientific">Flavobacterium azizsancarii</name>
    <dbReference type="NCBI Taxonomy" id="2961580"/>
    <lineage>
        <taxon>Bacteria</taxon>
        <taxon>Pseudomonadati</taxon>
        <taxon>Bacteroidota</taxon>
        <taxon>Flavobacteriia</taxon>
        <taxon>Flavobacteriales</taxon>
        <taxon>Flavobacteriaceae</taxon>
        <taxon>Flavobacterium</taxon>
    </lineage>
</organism>
<accession>A0ABT4WIU4</accession>
<sequence length="410" mass="45455">MFKALKSKNFKLFFYGQSVSVIGTWLQKTAVSWMVYSVTGSVFLLGLATFLSMIPSLFLAPLAGSIIGRYDRHKAMILLQSLAMLQAGALALMIYLKIYNINFILALSLIQGIINSFDMTCRQTMMIEIVDNKEDLPNAVALNSTLNNFARIAGPALAGIILHNYGEDICFIGNFLSYIPVLISLLMMKITPHIKATEKMKMFDDFVEGLDYVKKETEMAKMLLMLMCSSLFVISFNTLMPVFAKDLFNGNAQTFSWFESAAGIGSIVSAIYLANLKKADNMGKIMIAASLLLGFSIIILAYSNSLSVALICMALSGVGMMAQTSSINIYIQTQSTVNMRSRSISYYLMAYQGMIPVGSLIIGYVSHIIGTRNTVAIQGIICIISVIVYVYYKRHSIEEEFETCEVQYKD</sequence>
<dbReference type="EMBL" id="JAMZNK010000060">
    <property type="protein sequence ID" value="MDA6072386.1"/>
    <property type="molecule type" value="Genomic_DNA"/>
</dbReference>
<dbReference type="Pfam" id="PF05977">
    <property type="entry name" value="MFS_3"/>
    <property type="match status" value="1"/>
</dbReference>